<dbReference type="PANTHER" id="PTHR48085:SF5">
    <property type="entry name" value="CADMIUM_ZINC-TRANSPORTING ATPASE HMA4-RELATED"/>
    <property type="match status" value="1"/>
</dbReference>
<dbReference type="InterPro" id="IPR023299">
    <property type="entry name" value="ATPase_P-typ_cyto_dom_N"/>
</dbReference>
<dbReference type="PRINTS" id="PR00119">
    <property type="entry name" value="CATATPASE"/>
</dbReference>
<dbReference type="InterPro" id="IPR001757">
    <property type="entry name" value="P_typ_ATPase"/>
</dbReference>
<evidence type="ECO:0000256" key="4">
    <source>
        <dbReference type="ARBA" id="ARBA00022723"/>
    </source>
</evidence>
<dbReference type="PROSITE" id="PS01229">
    <property type="entry name" value="COF_2"/>
    <property type="match status" value="1"/>
</dbReference>
<dbReference type="InterPro" id="IPR036412">
    <property type="entry name" value="HAD-like_sf"/>
</dbReference>
<evidence type="ECO:0000256" key="2">
    <source>
        <dbReference type="ARBA" id="ARBA00006024"/>
    </source>
</evidence>
<dbReference type="GO" id="GO:0005886">
    <property type="term" value="C:plasma membrane"/>
    <property type="evidence" value="ECO:0007669"/>
    <property type="project" value="UniProtKB-SubCell"/>
</dbReference>
<dbReference type="EMBL" id="JGZI01000010">
    <property type="protein sequence ID" value="KFI81665.1"/>
    <property type="molecule type" value="Genomic_DNA"/>
</dbReference>
<dbReference type="PROSITE" id="PS00154">
    <property type="entry name" value="ATPASE_E1_E2"/>
    <property type="match status" value="1"/>
</dbReference>
<name>A0A087CEG5_9BIFI</name>
<dbReference type="GO" id="GO:0046872">
    <property type="term" value="F:metal ion binding"/>
    <property type="evidence" value="ECO:0007669"/>
    <property type="project" value="UniProtKB-KW"/>
</dbReference>
<organism evidence="11 12">
    <name type="scientific">Bifidobacterium psychraerophilum</name>
    <dbReference type="NCBI Taxonomy" id="218140"/>
    <lineage>
        <taxon>Bacteria</taxon>
        <taxon>Bacillati</taxon>
        <taxon>Actinomycetota</taxon>
        <taxon>Actinomycetes</taxon>
        <taxon>Bifidobacteriales</taxon>
        <taxon>Bifidobacteriaceae</taxon>
        <taxon>Bifidobacterium</taxon>
    </lineage>
</organism>
<dbReference type="InterPro" id="IPR027256">
    <property type="entry name" value="P-typ_ATPase_IB"/>
</dbReference>
<dbReference type="SFLD" id="SFLDG00002">
    <property type="entry name" value="C1.7:_P-type_atpase_like"/>
    <property type="match status" value="1"/>
</dbReference>
<evidence type="ECO:0000259" key="10">
    <source>
        <dbReference type="Pfam" id="PF00122"/>
    </source>
</evidence>
<dbReference type="RefSeq" id="WP_202961813.1">
    <property type="nucleotide sequence ID" value="NZ_JGZI01000010.1"/>
</dbReference>
<keyword evidence="4 8" id="KW-0479">Metal-binding</keyword>
<dbReference type="AlphaFoldDB" id="A0A087CEG5"/>
<evidence type="ECO:0000256" key="1">
    <source>
        <dbReference type="ARBA" id="ARBA00004651"/>
    </source>
</evidence>
<feature type="transmembrane region" description="Helical" evidence="8">
    <location>
        <begin position="66"/>
        <end position="85"/>
    </location>
</feature>
<dbReference type="GO" id="GO:0019829">
    <property type="term" value="F:ATPase-coupled monoatomic cation transmembrane transporter activity"/>
    <property type="evidence" value="ECO:0007669"/>
    <property type="project" value="InterPro"/>
</dbReference>
<keyword evidence="5" id="KW-1278">Translocase</keyword>
<dbReference type="InterPro" id="IPR008250">
    <property type="entry name" value="ATPase_P-typ_transduc_dom_A_sf"/>
</dbReference>
<keyword evidence="3 8" id="KW-0812">Transmembrane</keyword>
<feature type="region of interest" description="Disordered" evidence="9">
    <location>
        <begin position="1"/>
        <end position="20"/>
    </location>
</feature>
<keyword evidence="8" id="KW-0547">Nucleotide-binding</keyword>
<dbReference type="SUPFAM" id="SSF81665">
    <property type="entry name" value="Calcium ATPase, transmembrane domain M"/>
    <property type="match status" value="1"/>
</dbReference>
<dbReference type="Gene3D" id="2.70.150.10">
    <property type="entry name" value="Calcium-transporting ATPase, cytoplasmic transduction domain A"/>
    <property type="match status" value="1"/>
</dbReference>
<keyword evidence="12" id="KW-1185">Reference proteome</keyword>
<dbReference type="InterPro" id="IPR023214">
    <property type="entry name" value="HAD_sf"/>
</dbReference>
<dbReference type="InterPro" id="IPR018303">
    <property type="entry name" value="ATPase_P-typ_P_site"/>
</dbReference>
<comment type="subcellular location">
    <subcellularLocation>
        <location evidence="1">Cell membrane</location>
        <topology evidence="1">Multi-pass membrane protein</topology>
    </subcellularLocation>
</comment>
<dbReference type="SUPFAM" id="SSF81653">
    <property type="entry name" value="Calcium ATPase, transduction domain A"/>
    <property type="match status" value="1"/>
</dbReference>
<evidence type="ECO:0000256" key="5">
    <source>
        <dbReference type="ARBA" id="ARBA00022967"/>
    </source>
</evidence>
<dbReference type="eggNOG" id="COG2217">
    <property type="taxonomic scope" value="Bacteria"/>
</dbReference>
<evidence type="ECO:0000256" key="9">
    <source>
        <dbReference type="SAM" id="MobiDB-lite"/>
    </source>
</evidence>
<reference evidence="11 12" key="1">
    <citation type="submission" date="2014-03" db="EMBL/GenBank/DDBJ databases">
        <title>Genomics of Bifidobacteria.</title>
        <authorList>
            <person name="Ventura M."/>
            <person name="Milani C."/>
            <person name="Lugli G.A."/>
        </authorList>
    </citation>
    <scope>NUCLEOTIDE SEQUENCE [LARGE SCALE GENOMIC DNA]</scope>
    <source>
        <strain evidence="11 12">LMG 21775</strain>
    </source>
</reference>
<dbReference type="NCBIfam" id="TIGR01494">
    <property type="entry name" value="ATPase_P-type"/>
    <property type="match status" value="2"/>
</dbReference>
<dbReference type="NCBIfam" id="TIGR01525">
    <property type="entry name" value="ATPase-IB_hvy"/>
    <property type="match status" value="1"/>
</dbReference>
<dbReference type="Gene3D" id="3.40.50.1000">
    <property type="entry name" value="HAD superfamily/HAD-like"/>
    <property type="match status" value="1"/>
</dbReference>
<feature type="transmembrane region" description="Helical" evidence="8">
    <location>
        <begin position="39"/>
        <end position="59"/>
    </location>
</feature>
<dbReference type="STRING" id="218140.BPSY_2077"/>
<dbReference type="PANTHER" id="PTHR48085">
    <property type="entry name" value="CADMIUM/ZINC-TRANSPORTING ATPASE HMA2-RELATED"/>
    <property type="match status" value="1"/>
</dbReference>
<keyword evidence="8" id="KW-1003">Cell membrane</keyword>
<feature type="domain" description="P-type ATPase A" evidence="10">
    <location>
        <begin position="152"/>
        <end position="250"/>
    </location>
</feature>
<evidence type="ECO:0000256" key="7">
    <source>
        <dbReference type="ARBA" id="ARBA00023136"/>
    </source>
</evidence>
<dbReference type="SFLD" id="SFLDS00003">
    <property type="entry name" value="Haloacid_Dehalogenase"/>
    <property type="match status" value="1"/>
</dbReference>
<dbReference type="InterPro" id="IPR059000">
    <property type="entry name" value="ATPase_P-type_domA"/>
</dbReference>
<feature type="transmembrane region" description="Helical" evidence="8">
    <location>
        <begin position="267"/>
        <end position="286"/>
    </location>
</feature>
<dbReference type="InterPro" id="IPR023298">
    <property type="entry name" value="ATPase_P-typ_TM_dom_sf"/>
</dbReference>
<dbReference type="EC" id="3.6.3.-" evidence="11"/>
<dbReference type="Gene3D" id="3.40.1110.10">
    <property type="entry name" value="Calcium-transporting ATPase, cytoplasmic domain N"/>
    <property type="match status" value="1"/>
</dbReference>
<feature type="transmembrane region" description="Helical" evidence="8">
    <location>
        <begin position="105"/>
        <end position="129"/>
    </location>
</feature>
<feature type="transmembrane region" description="Helical" evidence="8">
    <location>
        <begin position="612"/>
        <end position="636"/>
    </location>
</feature>
<dbReference type="SFLD" id="SFLDF00027">
    <property type="entry name" value="p-type_atpase"/>
    <property type="match status" value="1"/>
</dbReference>
<comment type="similarity">
    <text evidence="2 8">Belongs to the cation transport ATPase (P-type) (TC 3.A.3) family. Type IB subfamily.</text>
</comment>
<dbReference type="GO" id="GO:0005524">
    <property type="term" value="F:ATP binding"/>
    <property type="evidence" value="ECO:0007669"/>
    <property type="project" value="UniProtKB-UniRule"/>
</dbReference>
<dbReference type="GO" id="GO:0016887">
    <property type="term" value="F:ATP hydrolysis activity"/>
    <property type="evidence" value="ECO:0007669"/>
    <property type="project" value="InterPro"/>
</dbReference>
<dbReference type="SUPFAM" id="SSF56784">
    <property type="entry name" value="HAD-like"/>
    <property type="match status" value="1"/>
</dbReference>
<evidence type="ECO:0000256" key="6">
    <source>
        <dbReference type="ARBA" id="ARBA00022989"/>
    </source>
</evidence>
<dbReference type="InterPro" id="IPR051014">
    <property type="entry name" value="Cation_Transport_ATPase_IB"/>
</dbReference>
<sequence>MIESYRSSVPDEGDGAASQDAGPIMGIRPLLKRIDRGDLTRVLICLILTAIVGSVELFLPDAVWRLQLVIAVTVIGLVYGCWPIIKESWNDIRARKMSMDLSMLIAIAAAALIGQWLTSLVIVVFVLLAEILEDLCMDQGRDAMSDLMAFLPRRIRVRSGESDVIEMPLSQVKVGQIVMVSPGGRIPVDGEVLAGSSTVDESRITGESMPVVLSVGSRVYSGSVNQDGALEIKVSRVGEDSSYGRILSALKDAQSSAAPVQRLADKLATALVVIAIAGAVLTWLLTYDLRSAISVIIVAGACGVAAGTPLAMLASMARVAGAGAFVKDGVHMESLSRVDTVIFDKTGTLTRGMPEVTRILPVEGVDETTLLGVAASAERYSEHPLGKAIVEYALAQGVGTVEAEGFESEAGRGVHCVINGHMIRVGTVAFMPEDARGDITGDVGADAPVRPLDLSDAGTSFMNEQAAVQTTVHIAQDGRYLGCILLADAPRDSAARCVDELHRQGMRVVMLTGDRDEVARRVARQLGIDDVHAQLLPDGKSRALQAERQAGHRIVMVGDGVNDAPVLALADVGIAMGSGTDIARESADVVLISSDLNDVAKLLHTARRARRIIMFNFAGTILVDGIGMLLAAFGILTPLLSAIVHVGSESAFILNSARLIPRRGYRNHRG</sequence>
<dbReference type="Pfam" id="PF00702">
    <property type="entry name" value="Hydrolase"/>
    <property type="match status" value="1"/>
</dbReference>
<feature type="transmembrane region" description="Helical" evidence="8">
    <location>
        <begin position="292"/>
        <end position="313"/>
    </location>
</feature>
<dbReference type="Pfam" id="PF00122">
    <property type="entry name" value="E1-E2_ATPase"/>
    <property type="match status" value="1"/>
</dbReference>
<comment type="caution">
    <text evidence="11">The sequence shown here is derived from an EMBL/GenBank/DDBJ whole genome shotgun (WGS) entry which is preliminary data.</text>
</comment>
<dbReference type="CDD" id="cd02079">
    <property type="entry name" value="P-type_ATPase_HM"/>
    <property type="match status" value="1"/>
</dbReference>
<accession>A0A087CEG5</accession>
<dbReference type="FunFam" id="2.70.150.10:FF:000002">
    <property type="entry name" value="Copper-transporting ATPase 1, putative"/>
    <property type="match status" value="1"/>
</dbReference>
<keyword evidence="7 8" id="KW-0472">Membrane</keyword>
<proteinExistence type="inferred from homology"/>
<gene>
    <name evidence="11" type="ORF">BPSY_2077</name>
</gene>
<keyword evidence="11" id="KW-0378">Hydrolase</keyword>
<evidence type="ECO:0000313" key="12">
    <source>
        <dbReference type="Proteomes" id="UP000029050"/>
    </source>
</evidence>
<protein>
    <submittedName>
        <fullName evidence="11">ATPase P</fullName>
        <ecNumber evidence="11">3.6.3.-</ecNumber>
    </submittedName>
</protein>
<keyword evidence="8" id="KW-0067">ATP-binding</keyword>
<dbReference type="GeneID" id="98299181"/>
<dbReference type="InterPro" id="IPR044492">
    <property type="entry name" value="P_typ_ATPase_HD_dom"/>
</dbReference>
<evidence type="ECO:0000313" key="11">
    <source>
        <dbReference type="EMBL" id="KFI81665.1"/>
    </source>
</evidence>
<evidence type="ECO:0000256" key="3">
    <source>
        <dbReference type="ARBA" id="ARBA00022692"/>
    </source>
</evidence>
<keyword evidence="6 8" id="KW-1133">Transmembrane helix</keyword>
<dbReference type="Proteomes" id="UP000029050">
    <property type="component" value="Unassembled WGS sequence"/>
</dbReference>
<evidence type="ECO:0000256" key="8">
    <source>
        <dbReference type="RuleBase" id="RU362081"/>
    </source>
</evidence>